<sequence length="125" mass="15398">MLTTEKNYNQRTMGFIRNIMRRYVRISSFFVQKCGEEKRNLRPIQGRTEILRLYFYFSGKIDWKIKDIFLKKENLKGLSTYIYGEKYCLTCKTVWVQFKTVLRRQWKRHRKYDMLFYKGSFETGV</sequence>
<proteinExistence type="predicted"/>
<organism evidence="1 2">
    <name type="scientific">Anaerotignum lactatifermentans</name>
    <dbReference type="NCBI Taxonomy" id="160404"/>
    <lineage>
        <taxon>Bacteria</taxon>
        <taxon>Bacillati</taxon>
        <taxon>Bacillota</taxon>
        <taxon>Clostridia</taxon>
        <taxon>Lachnospirales</taxon>
        <taxon>Anaerotignaceae</taxon>
        <taxon>Anaerotignum</taxon>
    </lineage>
</organism>
<dbReference type="AlphaFoldDB" id="A0A1Y3UHA1"/>
<evidence type="ECO:0000313" key="1">
    <source>
        <dbReference type="EMBL" id="OUN45739.1"/>
    </source>
</evidence>
<dbReference type="Proteomes" id="UP000195455">
    <property type="component" value="Unassembled WGS sequence"/>
</dbReference>
<dbReference type="EMBL" id="NFHM01000001">
    <property type="protein sequence ID" value="OUN45739.1"/>
    <property type="molecule type" value="Genomic_DNA"/>
</dbReference>
<comment type="caution">
    <text evidence="1">The sequence shown here is derived from an EMBL/GenBank/DDBJ whole genome shotgun (WGS) entry which is preliminary data.</text>
</comment>
<gene>
    <name evidence="1" type="ORF">B5G26_01585</name>
</gene>
<evidence type="ECO:0000313" key="2">
    <source>
        <dbReference type="Proteomes" id="UP000195455"/>
    </source>
</evidence>
<reference evidence="2" key="1">
    <citation type="submission" date="2017-04" db="EMBL/GenBank/DDBJ databases">
        <title>Function of individual gut microbiota members based on whole genome sequencing of pure cultures obtained from chicken caecum.</title>
        <authorList>
            <person name="Medvecky M."/>
            <person name="Cejkova D."/>
            <person name="Polansky O."/>
            <person name="Karasova D."/>
            <person name="Kubasova T."/>
            <person name="Cizek A."/>
            <person name="Rychlik I."/>
        </authorList>
    </citation>
    <scope>NUCLEOTIDE SEQUENCE [LARGE SCALE GENOMIC DNA]</scope>
    <source>
        <strain evidence="2">An75</strain>
    </source>
</reference>
<name>A0A1Y3UHA1_9FIRM</name>
<protein>
    <submittedName>
        <fullName evidence="1">Uncharacterized protein</fullName>
    </submittedName>
</protein>
<accession>A0A1Y3UHA1</accession>